<dbReference type="OrthoDB" id="9796817at2"/>
<dbReference type="Pfam" id="PF00496">
    <property type="entry name" value="SBP_bac_5"/>
    <property type="match status" value="1"/>
</dbReference>
<dbReference type="Gene3D" id="3.40.190.10">
    <property type="entry name" value="Periplasmic binding protein-like II"/>
    <property type="match status" value="1"/>
</dbReference>
<dbReference type="PROSITE" id="PS51257">
    <property type="entry name" value="PROKAR_LIPOPROTEIN"/>
    <property type="match status" value="1"/>
</dbReference>
<keyword evidence="7" id="KW-1185">Reference proteome</keyword>
<dbReference type="AlphaFoldDB" id="A0A511ZKD6"/>
<evidence type="ECO:0000256" key="4">
    <source>
        <dbReference type="SAM" id="SignalP"/>
    </source>
</evidence>
<sequence>MKRKNNLWSMLIIALSMLVLAACASEPDESEGNTSGDGGEQSGGDLVIATVSDAVSLDPAGANDVPSFDVQYNIFEKLVKYDQEMNLQPSLATEWDTVDDTTWEFKLQEGVTFHDGEPFNAEAVKANLERSLDPEVGAPASYLIEMIEEIEPVDDYTVQIKTEYPILGLPAHLAHSIGAMISPKQIEEDYAAMEDGESPGSVINANPIGTGYFKFDEWQTGQYIRIIKNEDYWDGEAKLDSVTFKVVPEDLTRIAELHAGESHISNPLSSSDIDQIEQEENLEVYQQSSVSLDFLGFNMNKEPFSDKRVRQAISMAVDKGQIIDGVANGYAQEAAGPLAPDVVGSAEGLTGLEYDVDAAKELLEESGYPDGFSTTLWTNETRERTDIATNIQAQLKEIGIEVSIEMFEWGSYQEKINNGEHEMFLMGWSTGTGDADAGLRPLFHSDNHGSAGNRFFIENEELDELLVAGLQELDEEERFNIYEEAQELLVEEAPMLYIMHKDYLMAVNNSVKNLEMLPTKYLLLKDVYIEQ</sequence>
<accession>A0A511ZKD6</accession>
<evidence type="ECO:0000313" key="7">
    <source>
        <dbReference type="Proteomes" id="UP000321558"/>
    </source>
</evidence>
<dbReference type="RefSeq" id="WP_147210842.1">
    <property type="nucleotide sequence ID" value="NZ_BJYM01000010.1"/>
</dbReference>
<dbReference type="InterPro" id="IPR000914">
    <property type="entry name" value="SBP_5_dom"/>
</dbReference>
<dbReference type="Gene3D" id="3.90.76.10">
    <property type="entry name" value="Dipeptide-binding Protein, Domain 1"/>
    <property type="match status" value="1"/>
</dbReference>
<dbReference type="GO" id="GO:0015833">
    <property type="term" value="P:peptide transport"/>
    <property type="evidence" value="ECO:0007669"/>
    <property type="project" value="TreeGrafter"/>
</dbReference>
<name>A0A511ZKD6_9BACI</name>
<keyword evidence="3 4" id="KW-0732">Signal</keyword>
<feature type="signal peptide" evidence="4">
    <location>
        <begin position="1"/>
        <end position="21"/>
    </location>
</feature>
<dbReference type="PANTHER" id="PTHR30290">
    <property type="entry name" value="PERIPLASMIC BINDING COMPONENT OF ABC TRANSPORTER"/>
    <property type="match status" value="1"/>
</dbReference>
<dbReference type="PANTHER" id="PTHR30290:SF9">
    <property type="entry name" value="OLIGOPEPTIDE-BINDING PROTEIN APPA"/>
    <property type="match status" value="1"/>
</dbReference>
<dbReference type="InterPro" id="IPR039424">
    <property type="entry name" value="SBP_5"/>
</dbReference>
<dbReference type="SUPFAM" id="SSF53850">
    <property type="entry name" value="Periplasmic binding protein-like II"/>
    <property type="match status" value="1"/>
</dbReference>
<evidence type="ECO:0000256" key="1">
    <source>
        <dbReference type="ARBA" id="ARBA00005695"/>
    </source>
</evidence>
<evidence type="ECO:0000256" key="2">
    <source>
        <dbReference type="ARBA" id="ARBA00022448"/>
    </source>
</evidence>
<dbReference type="GO" id="GO:1904680">
    <property type="term" value="F:peptide transmembrane transporter activity"/>
    <property type="evidence" value="ECO:0007669"/>
    <property type="project" value="TreeGrafter"/>
</dbReference>
<protein>
    <submittedName>
        <fullName evidence="6">Glutathione ABC transporter substrate-binding protein</fullName>
    </submittedName>
</protein>
<dbReference type="Gene3D" id="3.10.105.10">
    <property type="entry name" value="Dipeptide-binding Protein, Domain 3"/>
    <property type="match status" value="1"/>
</dbReference>
<evidence type="ECO:0000259" key="5">
    <source>
        <dbReference type="Pfam" id="PF00496"/>
    </source>
</evidence>
<dbReference type="PIRSF" id="PIRSF002741">
    <property type="entry name" value="MppA"/>
    <property type="match status" value="1"/>
</dbReference>
<dbReference type="EMBL" id="BJYM01000010">
    <property type="protein sequence ID" value="GEN87889.1"/>
    <property type="molecule type" value="Genomic_DNA"/>
</dbReference>
<comment type="similarity">
    <text evidence="1">Belongs to the bacterial solute-binding protein 5 family.</text>
</comment>
<evidence type="ECO:0000313" key="6">
    <source>
        <dbReference type="EMBL" id="GEN87889.1"/>
    </source>
</evidence>
<dbReference type="CDD" id="cd08499">
    <property type="entry name" value="PBP2_Ylib_like"/>
    <property type="match status" value="1"/>
</dbReference>
<feature type="domain" description="Solute-binding protein family 5" evidence="5">
    <location>
        <begin position="87"/>
        <end position="448"/>
    </location>
</feature>
<dbReference type="Proteomes" id="UP000321558">
    <property type="component" value="Unassembled WGS sequence"/>
</dbReference>
<dbReference type="GO" id="GO:0042597">
    <property type="term" value="C:periplasmic space"/>
    <property type="evidence" value="ECO:0007669"/>
    <property type="project" value="UniProtKB-ARBA"/>
</dbReference>
<dbReference type="InterPro" id="IPR030678">
    <property type="entry name" value="Peptide/Ni-bd"/>
</dbReference>
<dbReference type="GO" id="GO:0043190">
    <property type="term" value="C:ATP-binding cassette (ABC) transporter complex"/>
    <property type="evidence" value="ECO:0007669"/>
    <property type="project" value="InterPro"/>
</dbReference>
<evidence type="ECO:0000256" key="3">
    <source>
        <dbReference type="ARBA" id="ARBA00022729"/>
    </source>
</evidence>
<reference evidence="6 7" key="1">
    <citation type="submission" date="2019-07" db="EMBL/GenBank/DDBJ databases">
        <title>Whole genome shotgun sequence of Oceanobacillus sojae NBRC 105379.</title>
        <authorList>
            <person name="Hosoyama A."/>
            <person name="Uohara A."/>
            <person name="Ohji S."/>
            <person name="Ichikawa N."/>
        </authorList>
    </citation>
    <scope>NUCLEOTIDE SEQUENCE [LARGE SCALE GENOMIC DNA]</scope>
    <source>
        <strain evidence="6 7">NBRC 105379</strain>
    </source>
</reference>
<feature type="chain" id="PRO_5038480597" evidence="4">
    <location>
        <begin position="22"/>
        <end position="531"/>
    </location>
</feature>
<keyword evidence="2" id="KW-0813">Transport</keyword>
<proteinExistence type="inferred from homology"/>
<organism evidence="6 7">
    <name type="scientific">Oceanobacillus sojae</name>
    <dbReference type="NCBI Taxonomy" id="582851"/>
    <lineage>
        <taxon>Bacteria</taxon>
        <taxon>Bacillati</taxon>
        <taxon>Bacillota</taxon>
        <taxon>Bacilli</taxon>
        <taxon>Bacillales</taxon>
        <taxon>Bacillaceae</taxon>
        <taxon>Oceanobacillus</taxon>
    </lineage>
</organism>
<comment type="caution">
    <text evidence="6">The sequence shown here is derived from an EMBL/GenBank/DDBJ whole genome shotgun (WGS) entry which is preliminary data.</text>
</comment>
<gene>
    <name evidence="6" type="primary">oppA_3</name>
    <name evidence="6" type="ORF">OSO01_26280</name>
</gene>